<gene>
    <name evidence="2" type="ORF">LOC62_02G002889</name>
</gene>
<dbReference type="EMBL" id="CP086715">
    <property type="protein sequence ID" value="WOO79365.1"/>
    <property type="molecule type" value="Genomic_DNA"/>
</dbReference>
<accession>A0AAF1BJ14</accession>
<name>A0AAF1BJ14_9TREE</name>
<dbReference type="AlphaFoldDB" id="A0AAF1BJ14"/>
<reference evidence="2" key="1">
    <citation type="submission" date="2023-10" db="EMBL/GenBank/DDBJ databases">
        <authorList>
            <person name="Noh H."/>
        </authorList>
    </citation>
    <scope>NUCLEOTIDE SEQUENCE</scope>
    <source>
        <strain evidence="2">DUCC4014</strain>
    </source>
</reference>
<sequence>MTAWITYYFVEAAWFAARPVRFGDATVAVDLTEDVYRPDAFRPRPRSFIVAAAAAAARARAFTNSPTPTTTPGDMSAELPPYEATSAASASDGHEVDFALSTAGHGGGGGGGGGGRGGGTSWDDGHHAAAQQAQHYNMFASGPGAGRPLADRKVPLPAAQQPVRSTSERSDRSWLVVRNNV</sequence>
<feature type="region of interest" description="Disordered" evidence="1">
    <location>
        <begin position="98"/>
        <end position="181"/>
    </location>
</feature>
<protein>
    <submittedName>
        <fullName evidence="2">Uncharacterized protein</fullName>
    </submittedName>
</protein>
<dbReference type="GeneID" id="87806136"/>
<evidence type="ECO:0000313" key="2">
    <source>
        <dbReference type="EMBL" id="WOO79365.1"/>
    </source>
</evidence>
<evidence type="ECO:0000256" key="1">
    <source>
        <dbReference type="SAM" id="MobiDB-lite"/>
    </source>
</evidence>
<keyword evidence="3" id="KW-1185">Reference proteome</keyword>
<dbReference type="Proteomes" id="UP000827549">
    <property type="component" value="Chromosome 2"/>
</dbReference>
<evidence type="ECO:0000313" key="3">
    <source>
        <dbReference type="Proteomes" id="UP000827549"/>
    </source>
</evidence>
<proteinExistence type="predicted"/>
<feature type="compositionally biased region" description="Gly residues" evidence="1">
    <location>
        <begin position="104"/>
        <end position="120"/>
    </location>
</feature>
<dbReference type="RefSeq" id="XP_062625397.1">
    <property type="nucleotide sequence ID" value="XM_062769413.1"/>
</dbReference>
<organism evidence="2 3">
    <name type="scientific">Vanrija pseudolonga</name>
    <dbReference type="NCBI Taxonomy" id="143232"/>
    <lineage>
        <taxon>Eukaryota</taxon>
        <taxon>Fungi</taxon>
        <taxon>Dikarya</taxon>
        <taxon>Basidiomycota</taxon>
        <taxon>Agaricomycotina</taxon>
        <taxon>Tremellomycetes</taxon>
        <taxon>Trichosporonales</taxon>
        <taxon>Trichosporonaceae</taxon>
        <taxon>Vanrija</taxon>
    </lineage>
</organism>